<evidence type="ECO:0000313" key="3">
    <source>
        <dbReference type="Proteomes" id="UP000054560"/>
    </source>
</evidence>
<organism evidence="2 3">
    <name type="scientific">Sphaeroforma arctica JP610</name>
    <dbReference type="NCBI Taxonomy" id="667725"/>
    <lineage>
        <taxon>Eukaryota</taxon>
        <taxon>Ichthyosporea</taxon>
        <taxon>Ichthyophonida</taxon>
        <taxon>Sphaeroforma</taxon>
    </lineage>
</organism>
<protein>
    <submittedName>
        <fullName evidence="2">Uncharacterized protein</fullName>
    </submittedName>
</protein>
<feature type="transmembrane region" description="Helical" evidence="1">
    <location>
        <begin position="96"/>
        <end position="118"/>
    </location>
</feature>
<accession>A0A0L0FEA6</accession>
<evidence type="ECO:0000313" key="2">
    <source>
        <dbReference type="EMBL" id="KNC75065.1"/>
    </source>
</evidence>
<gene>
    <name evidence="2" type="ORF">SARC_12404</name>
</gene>
<sequence length="141" mass="16241">MNKKFDDPSNHWDFISKDHLHHKTLNIMPDHDLIAMIDSQAGLVQQMRCMHESPACHSLELTMCELLTQCGDPRHRFSGCSVKLEPARLVQALLDFIRPVLLPMTCLLVMQMALVWLLRFTYIRMKEQGADGLDFGYGQSR</sequence>
<evidence type="ECO:0000256" key="1">
    <source>
        <dbReference type="SAM" id="Phobius"/>
    </source>
</evidence>
<dbReference type="OrthoDB" id="58570at2759"/>
<keyword evidence="3" id="KW-1185">Reference proteome</keyword>
<reference evidence="2 3" key="1">
    <citation type="submission" date="2011-02" db="EMBL/GenBank/DDBJ databases">
        <title>The Genome Sequence of Sphaeroforma arctica JP610.</title>
        <authorList>
            <consortium name="The Broad Institute Genome Sequencing Platform"/>
            <person name="Russ C."/>
            <person name="Cuomo C."/>
            <person name="Young S.K."/>
            <person name="Zeng Q."/>
            <person name="Gargeya S."/>
            <person name="Alvarado L."/>
            <person name="Berlin A."/>
            <person name="Chapman S.B."/>
            <person name="Chen Z."/>
            <person name="Freedman E."/>
            <person name="Gellesch M."/>
            <person name="Goldberg J."/>
            <person name="Griggs A."/>
            <person name="Gujja S."/>
            <person name="Heilman E."/>
            <person name="Heiman D."/>
            <person name="Howarth C."/>
            <person name="Mehta T."/>
            <person name="Neiman D."/>
            <person name="Pearson M."/>
            <person name="Roberts A."/>
            <person name="Saif S."/>
            <person name="Shea T."/>
            <person name="Shenoy N."/>
            <person name="Sisk P."/>
            <person name="Stolte C."/>
            <person name="Sykes S."/>
            <person name="White J."/>
            <person name="Yandava C."/>
            <person name="Burger G."/>
            <person name="Gray M.W."/>
            <person name="Holland P.W.H."/>
            <person name="King N."/>
            <person name="Lang F.B.F."/>
            <person name="Roger A.J."/>
            <person name="Ruiz-Trillo I."/>
            <person name="Haas B."/>
            <person name="Nusbaum C."/>
            <person name="Birren B."/>
        </authorList>
    </citation>
    <scope>NUCLEOTIDE SEQUENCE [LARGE SCALE GENOMIC DNA]</scope>
    <source>
        <strain evidence="2 3">JP610</strain>
    </source>
</reference>
<dbReference type="STRING" id="667725.A0A0L0FEA6"/>
<dbReference type="AlphaFoldDB" id="A0A0L0FEA6"/>
<keyword evidence="1" id="KW-0472">Membrane</keyword>
<proteinExistence type="predicted"/>
<dbReference type="GeneID" id="25912908"/>
<dbReference type="Proteomes" id="UP000054560">
    <property type="component" value="Unassembled WGS sequence"/>
</dbReference>
<keyword evidence="1" id="KW-1133">Transmembrane helix</keyword>
<keyword evidence="1" id="KW-0812">Transmembrane</keyword>
<name>A0A0L0FEA6_9EUKA</name>
<dbReference type="EMBL" id="KQ243875">
    <property type="protein sequence ID" value="KNC75065.1"/>
    <property type="molecule type" value="Genomic_DNA"/>
</dbReference>
<dbReference type="RefSeq" id="XP_014148967.1">
    <property type="nucleotide sequence ID" value="XM_014293492.1"/>
</dbReference>